<feature type="compositionally biased region" description="Low complexity" evidence="7">
    <location>
        <begin position="424"/>
        <end position="433"/>
    </location>
</feature>
<evidence type="ECO:0000259" key="8">
    <source>
        <dbReference type="PROSITE" id="PS50006"/>
    </source>
</evidence>
<dbReference type="SUPFAM" id="SSF46785">
    <property type="entry name" value="Winged helix' DNA-binding domain"/>
    <property type="match status" value="1"/>
</dbReference>
<dbReference type="Pfam" id="PF00250">
    <property type="entry name" value="Forkhead"/>
    <property type="match status" value="1"/>
</dbReference>
<keyword evidence="5 6" id="KW-0539">Nucleus</keyword>
<feature type="region of interest" description="Disordered" evidence="7">
    <location>
        <begin position="144"/>
        <end position="171"/>
    </location>
</feature>
<dbReference type="RefSeq" id="XP_018003796.1">
    <property type="nucleotide sequence ID" value="XM_018146536.1"/>
</dbReference>
<comment type="subcellular location">
    <subcellularLocation>
        <location evidence="1 6">Nucleus</location>
    </subcellularLocation>
</comment>
<evidence type="ECO:0000259" key="9">
    <source>
        <dbReference type="PROSITE" id="PS50039"/>
    </source>
</evidence>
<dbReference type="VEuPathDB" id="FungiDB:AB675_6258"/>
<dbReference type="Proteomes" id="UP000038010">
    <property type="component" value="Unassembled WGS sequence"/>
</dbReference>
<feature type="region of interest" description="Disordered" evidence="7">
    <location>
        <begin position="659"/>
        <end position="719"/>
    </location>
</feature>
<feature type="compositionally biased region" description="Basic residues" evidence="7">
    <location>
        <begin position="31"/>
        <end position="41"/>
    </location>
</feature>
<dbReference type="GO" id="GO:0005634">
    <property type="term" value="C:nucleus"/>
    <property type="evidence" value="ECO:0007669"/>
    <property type="project" value="UniProtKB-SubCell"/>
</dbReference>
<dbReference type="GO" id="GO:0000978">
    <property type="term" value="F:RNA polymerase II cis-regulatory region sequence-specific DNA binding"/>
    <property type="evidence" value="ECO:0007669"/>
    <property type="project" value="TreeGrafter"/>
</dbReference>
<dbReference type="GO" id="GO:0000981">
    <property type="term" value="F:DNA-binding transcription factor activity, RNA polymerase II-specific"/>
    <property type="evidence" value="ECO:0007669"/>
    <property type="project" value="TreeGrafter"/>
</dbReference>
<protein>
    <submittedName>
        <fullName evidence="10">Fork-head transcriptional regulator 2</fullName>
    </submittedName>
</protein>
<feature type="compositionally biased region" description="Polar residues" evidence="7">
    <location>
        <begin position="444"/>
        <end position="459"/>
    </location>
</feature>
<dbReference type="InterPro" id="IPR018122">
    <property type="entry name" value="TF_fork_head_CS_1"/>
</dbReference>
<feature type="compositionally biased region" description="Polar residues" evidence="7">
    <location>
        <begin position="560"/>
        <end position="580"/>
    </location>
</feature>
<feature type="domain" description="FHA" evidence="8">
    <location>
        <begin position="142"/>
        <end position="220"/>
    </location>
</feature>
<dbReference type="Gene3D" id="1.10.10.10">
    <property type="entry name" value="Winged helix-like DNA-binding domain superfamily/Winged helix DNA-binding domain"/>
    <property type="match status" value="1"/>
</dbReference>
<dbReference type="Pfam" id="PF00498">
    <property type="entry name" value="FHA"/>
    <property type="match status" value="1"/>
</dbReference>
<keyword evidence="11" id="KW-1185">Reference proteome</keyword>
<feature type="domain" description="Fork-head" evidence="9">
    <location>
        <begin position="357"/>
        <end position="410"/>
    </location>
</feature>
<dbReference type="SMART" id="SM00339">
    <property type="entry name" value="FH"/>
    <property type="match status" value="1"/>
</dbReference>
<dbReference type="PROSITE" id="PS50006">
    <property type="entry name" value="FHA_DOMAIN"/>
    <property type="match status" value="1"/>
</dbReference>
<dbReference type="PANTHER" id="PTHR45881">
    <property type="entry name" value="CHECKPOINT SUPPRESSOR 1-LIKE, ISOFORM A-RELATED"/>
    <property type="match status" value="1"/>
</dbReference>
<evidence type="ECO:0000256" key="3">
    <source>
        <dbReference type="ARBA" id="ARBA00023125"/>
    </source>
</evidence>
<sequence length="762" mass="83838">MPPRAKRKTARKSNLESQDNSDYGDSPSRPTNKKRKVRPFRRVADHDVNVSQVNGRSSPAPRPITPSSELETRDTDETNDEGDTLTEAELVEQVIASLAQAKDPILAARLFANENQQDENKIKAFAKLAGRDWTYFVNDQSINIGREPDDRTTPHATYTGASSPVSESTNPIPVHIDLGPSKIISRLHAAIFYDHEYPEGGGWHIRVNGRNHCRVNNVLLQKEKRAHITSGTVLEIGGTQMMFVTPNDPVKIDQYFIDNMRKQNATDAPRAHPGLFSDRPELPPPAVGPGYQHLAPAPPPQIKQQRASTPPAQQYDSRAQRTVFDTKTAVSPMYGRGMMMESTQEIDYARQSAKDLKPPFSYATMIAQAIFSTEEEKMTLANIYSFISDKYAFYRHSNSKGMKWMIAPEHRQEYWKKQAKRHGGSAPSSPASSKEVNPNFRGPNGQNLGYDTTMVTSFSAKDKANGPPHGGTKLNLQPPPPVNSLSQFAPVPNLAPPTQTQLETTTPQRRRHDTGATLPESIFDESPLPDRSRPSPHPNGPPVYTLPSSVPPLHREPANPTLSSSYLDTPLHPSQRSSLRTPAPMRQDIRLAPPSTLVAPSKFMAESSPVGPGLFWRGMMGETPGTVPPDLSPVKVDENDLPRRLNGRHSLEIEDRQIMSSSPPPMDIMGSPSKAARGSQIPMTSSSARKDNENFHERSRSATAVAPSPELRSITNAKPQIIPHASVALVEEDDDDDGDVGFDLAKGFAPIARGLGASFGRR</sequence>
<dbReference type="InterPro" id="IPR008984">
    <property type="entry name" value="SMAD_FHA_dom_sf"/>
</dbReference>
<feature type="compositionally biased region" description="Low complexity" evidence="7">
    <location>
        <begin position="496"/>
        <end position="507"/>
    </location>
</feature>
<dbReference type="SUPFAM" id="SSF49879">
    <property type="entry name" value="SMAD/FHA domain"/>
    <property type="match status" value="1"/>
</dbReference>
<feature type="region of interest" description="Disordered" evidence="7">
    <location>
        <begin position="1"/>
        <end position="82"/>
    </location>
</feature>
<dbReference type="InterPro" id="IPR036390">
    <property type="entry name" value="WH_DNA-bd_sf"/>
</dbReference>
<dbReference type="Gene3D" id="2.60.200.20">
    <property type="match status" value="1"/>
</dbReference>
<organism evidence="10 11">
    <name type="scientific">Cyphellophora attinorum</name>
    <dbReference type="NCBI Taxonomy" id="1664694"/>
    <lineage>
        <taxon>Eukaryota</taxon>
        <taxon>Fungi</taxon>
        <taxon>Dikarya</taxon>
        <taxon>Ascomycota</taxon>
        <taxon>Pezizomycotina</taxon>
        <taxon>Eurotiomycetes</taxon>
        <taxon>Chaetothyriomycetidae</taxon>
        <taxon>Chaetothyriales</taxon>
        <taxon>Cyphellophoraceae</taxon>
        <taxon>Cyphellophora</taxon>
    </lineage>
</organism>
<feature type="compositionally biased region" description="Basic and acidic residues" evidence="7">
    <location>
        <begin position="688"/>
        <end position="700"/>
    </location>
</feature>
<dbReference type="InterPro" id="IPR001766">
    <property type="entry name" value="Fork_head_dom"/>
</dbReference>
<keyword evidence="3 6" id="KW-0238">DNA-binding</keyword>
<feature type="compositionally biased region" description="Polar residues" evidence="7">
    <location>
        <begin position="302"/>
        <end position="317"/>
    </location>
</feature>
<feature type="compositionally biased region" description="Basic residues" evidence="7">
    <location>
        <begin position="1"/>
        <end position="11"/>
    </location>
</feature>
<dbReference type="OrthoDB" id="5954824at2759"/>
<dbReference type="InterPro" id="IPR000253">
    <property type="entry name" value="FHA_dom"/>
</dbReference>
<dbReference type="PROSITE" id="PS50039">
    <property type="entry name" value="FORK_HEAD_3"/>
    <property type="match status" value="1"/>
</dbReference>
<dbReference type="STRING" id="1664694.A0A0N1HFA8"/>
<dbReference type="PRINTS" id="PR00053">
    <property type="entry name" value="FORKHEAD"/>
</dbReference>
<reference evidence="10 11" key="1">
    <citation type="submission" date="2015-06" db="EMBL/GenBank/DDBJ databases">
        <title>Draft genome of the ant-associated black yeast Phialophora attae CBS 131958.</title>
        <authorList>
            <person name="Moreno L.F."/>
            <person name="Stielow B.J."/>
            <person name="de Hoog S."/>
            <person name="Vicente V.A."/>
            <person name="Weiss V.A."/>
            <person name="de Vries M."/>
            <person name="Cruz L.M."/>
            <person name="Souza E.M."/>
        </authorList>
    </citation>
    <scope>NUCLEOTIDE SEQUENCE [LARGE SCALE GENOMIC DNA]</scope>
    <source>
        <strain evidence="10 11">CBS 131958</strain>
    </source>
</reference>
<evidence type="ECO:0000256" key="2">
    <source>
        <dbReference type="ARBA" id="ARBA00023015"/>
    </source>
</evidence>
<evidence type="ECO:0000256" key="6">
    <source>
        <dbReference type="PROSITE-ProRule" id="PRU00089"/>
    </source>
</evidence>
<dbReference type="InterPro" id="IPR036388">
    <property type="entry name" value="WH-like_DNA-bd_sf"/>
</dbReference>
<dbReference type="PANTHER" id="PTHR45881:SF1">
    <property type="entry name" value="FORK HEAD PROTEIN HOMOLOG 2"/>
    <property type="match status" value="1"/>
</dbReference>
<feature type="compositionally biased region" description="Polar residues" evidence="7">
    <location>
        <begin position="154"/>
        <end position="171"/>
    </location>
</feature>
<feature type="region of interest" description="Disordered" evidence="7">
    <location>
        <begin position="266"/>
        <end position="318"/>
    </location>
</feature>
<keyword evidence="2" id="KW-0805">Transcription regulation</keyword>
<dbReference type="GeneID" id="28738416"/>
<dbReference type="AlphaFoldDB" id="A0A0N1HFA8"/>
<feature type="region of interest" description="Disordered" evidence="7">
    <location>
        <begin position="415"/>
        <end position="586"/>
    </location>
</feature>
<accession>A0A0N1HFA8</accession>
<gene>
    <name evidence="10" type="ORF">AB675_6258</name>
</gene>
<dbReference type="EMBL" id="LFJN01000004">
    <property type="protein sequence ID" value="KPI43833.1"/>
    <property type="molecule type" value="Genomic_DNA"/>
</dbReference>
<proteinExistence type="predicted"/>
<evidence type="ECO:0000256" key="5">
    <source>
        <dbReference type="ARBA" id="ARBA00023242"/>
    </source>
</evidence>
<evidence type="ECO:0000256" key="4">
    <source>
        <dbReference type="ARBA" id="ARBA00023163"/>
    </source>
</evidence>
<evidence type="ECO:0000313" key="11">
    <source>
        <dbReference type="Proteomes" id="UP000038010"/>
    </source>
</evidence>
<dbReference type="PROSITE" id="PS00657">
    <property type="entry name" value="FORK_HEAD_1"/>
    <property type="match status" value="1"/>
</dbReference>
<evidence type="ECO:0000256" key="7">
    <source>
        <dbReference type="SAM" id="MobiDB-lite"/>
    </source>
</evidence>
<dbReference type="CDD" id="cd22701">
    <property type="entry name" value="FHA_FKH1-like"/>
    <property type="match status" value="1"/>
</dbReference>
<evidence type="ECO:0000313" key="10">
    <source>
        <dbReference type="EMBL" id="KPI43833.1"/>
    </source>
</evidence>
<comment type="caution">
    <text evidence="10">The sequence shown here is derived from an EMBL/GenBank/DDBJ whole genome shotgun (WGS) entry which is preliminary data.</text>
</comment>
<feature type="DNA-binding region" description="Fork-head" evidence="6">
    <location>
        <begin position="357"/>
        <end position="410"/>
    </location>
</feature>
<evidence type="ECO:0000256" key="1">
    <source>
        <dbReference type="ARBA" id="ARBA00004123"/>
    </source>
</evidence>
<keyword evidence="4" id="KW-0804">Transcription</keyword>
<name>A0A0N1HFA8_9EURO</name>